<reference evidence="1 2" key="1">
    <citation type="journal article" date="2011" name="Stand. Genomic Sci.">
        <title>Complete genome sequence of Haliscomenobacter hydrossis type strain (O).</title>
        <authorList>
            <consortium name="US DOE Joint Genome Institute (JGI-PGF)"/>
            <person name="Daligault H."/>
            <person name="Lapidus A."/>
            <person name="Zeytun A."/>
            <person name="Nolan M."/>
            <person name="Lucas S."/>
            <person name="Del Rio T.G."/>
            <person name="Tice H."/>
            <person name="Cheng J.F."/>
            <person name="Tapia R."/>
            <person name="Han C."/>
            <person name="Goodwin L."/>
            <person name="Pitluck S."/>
            <person name="Liolios K."/>
            <person name="Pagani I."/>
            <person name="Ivanova N."/>
            <person name="Huntemann M."/>
            <person name="Mavromatis K."/>
            <person name="Mikhailova N."/>
            <person name="Pati A."/>
            <person name="Chen A."/>
            <person name="Palaniappan K."/>
            <person name="Land M."/>
            <person name="Hauser L."/>
            <person name="Brambilla E.M."/>
            <person name="Rohde M."/>
            <person name="Verbarg S."/>
            <person name="Goker M."/>
            <person name="Bristow J."/>
            <person name="Eisen J.A."/>
            <person name="Markowitz V."/>
            <person name="Hugenholtz P."/>
            <person name="Kyrpides N.C."/>
            <person name="Klenk H.P."/>
            <person name="Woyke T."/>
        </authorList>
    </citation>
    <scope>NUCLEOTIDE SEQUENCE [LARGE SCALE GENOMIC DNA]</scope>
    <source>
        <strain evidence="2">ATCC 27775 / DSM 1100 / LMG 10767 / O</strain>
    </source>
</reference>
<dbReference type="OrthoDB" id="945117at2"/>
<evidence type="ECO:0008006" key="3">
    <source>
        <dbReference type="Google" id="ProtNLM"/>
    </source>
</evidence>
<reference key="2">
    <citation type="submission" date="2011-04" db="EMBL/GenBank/DDBJ databases">
        <title>Complete sequence of chromosome of Haliscomenobacter hydrossis DSM 1100.</title>
        <authorList>
            <consortium name="US DOE Joint Genome Institute (JGI-PGF)"/>
            <person name="Lucas S."/>
            <person name="Han J."/>
            <person name="Lapidus A."/>
            <person name="Bruce D."/>
            <person name="Goodwin L."/>
            <person name="Pitluck S."/>
            <person name="Peters L."/>
            <person name="Kyrpides N."/>
            <person name="Mavromatis K."/>
            <person name="Ivanova N."/>
            <person name="Ovchinnikova G."/>
            <person name="Pagani I."/>
            <person name="Daligault H."/>
            <person name="Detter J.C."/>
            <person name="Han C."/>
            <person name="Land M."/>
            <person name="Hauser L."/>
            <person name="Markowitz V."/>
            <person name="Cheng J.-F."/>
            <person name="Hugenholtz P."/>
            <person name="Woyke T."/>
            <person name="Wu D."/>
            <person name="Verbarg S."/>
            <person name="Frueling A."/>
            <person name="Brambilla E."/>
            <person name="Klenk H.-P."/>
            <person name="Eisen J.A."/>
        </authorList>
    </citation>
    <scope>NUCLEOTIDE SEQUENCE</scope>
    <source>
        <strain>DSM 1100</strain>
    </source>
</reference>
<gene>
    <name evidence="1" type="ordered locus">Halhy_6376</name>
</gene>
<dbReference type="HOGENOM" id="CLU_1376477_0_0_10"/>
<dbReference type="STRING" id="760192.Halhy_6376"/>
<keyword evidence="2" id="KW-1185">Reference proteome</keyword>
<protein>
    <recommendedName>
        <fullName evidence="3">Outer membrane protein beta-barrel domain-containing protein</fullName>
    </recommendedName>
</protein>
<accession>F4KQ34</accession>
<dbReference type="AlphaFoldDB" id="F4KQ34"/>
<dbReference type="RefSeq" id="WP_013768715.1">
    <property type="nucleotide sequence ID" value="NC_015510.1"/>
</dbReference>
<evidence type="ECO:0000313" key="1">
    <source>
        <dbReference type="EMBL" id="AEE54195.1"/>
    </source>
</evidence>
<sequence length="198" mass="22994">MMKWYGAILLIYLALPLRGQVHRGDWMLGGNASFDISKKIGNSETDFVFQAYPKVGYFLTDRIALTMGLSTWAFYYPYEPDLVDGKNRYWKHKNSIGPGISWYPGGKKSPFQPFVYLSPTIPIVFLSTKPLDEFYRINVVEYNAGLGLQYFVRREVALDFRFNRYHPKLRSEGFTSILFGVQVFLSKNEKQKTKKARK</sequence>
<evidence type="ECO:0000313" key="2">
    <source>
        <dbReference type="Proteomes" id="UP000008461"/>
    </source>
</evidence>
<dbReference type="EMBL" id="CP002691">
    <property type="protein sequence ID" value="AEE54195.1"/>
    <property type="molecule type" value="Genomic_DNA"/>
</dbReference>
<dbReference type="Proteomes" id="UP000008461">
    <property type="component" value="Chromosome"/>
</dbReference>
<dbReference type="KEGG" id="hhy:Halhy_6376"/>
<organism evidence="1 2">
    <name type="scientific">Haliscomenobacter hydrossis (strain ATCC 27775 / DSM 1100 / LMG 10767 / O)</name>
    <dbReference type="NCBI Taxonomy" id="760192"/>
    <lineage>
        <taxon>Bacteria</taxon>
        <taxon>Pseudomonadati</taxon>
        <taxon>Bacteroidota</taxon>
        <taxon>Saprospiria</taxon>
        <taxon>Saprospirales</taxon>
        <taxon>Haliscomenobacteraceae</taxon>
        <taxon>Haliscomenobacter</taxon>
    </lineage>
</organism>
<name>F4KQ34_HALH1</name>
<proteinExistence type="predicted"/>